<keyword evidence="2" id="KW-1185">Reference proteome</keyword>
<gene>
    <name evidence="1" type="ORF">E2R66_19410</name>
</gene>
<dbReference type="AlphaFoldDB" id="A0A4Y8S9X2"/>
<protein>
    <submittedName>
        <fullName evidence="1">DUF4221 domain-containing protein</fullName>
    </submittedName>
</protein>
<accession>A0A4Y8S9X2</accession>
<organism evidence="1 2">
    <name type="scientific">Mucilaginibacter psychrotolerans</name>
    <dbReference type="NCBI Taxonomy" id="1524096"/>
    <lineage>
        <taxon>Bacteria</taxon>
        <taxon>Pseudomonadati</taxon>
        <taxon>Bacteroidota</taxon>
        <taxon>Sphingobacteriia</taxon>
        <taxon>Sphingobacteriales</taxon>
        <taxon>Sphingobacteriaceae</taxon>
        <taxon>Mucilaginibacter</taxon>
    </lineage>
</organism>
<name>A0A4Y8S9X2_9SPHI</name>
<reference evidence="1 2" key="1">
    <citation type="journal article" date="2017" name="Int. J. Syst. Evol. Microbiol.">
        <title>Mucilaginibacterpsychrotolerans sp. nov., isolated from peatlands.</title>
        <authorList>
            <person name="Deng Y."/>
            <person name="Shen L."/>
            <person name="Xu B."/>
            <person name="Liu Y."/>
            <person name="Gu Z."/>
            <person name="Liu H."/>
            <person name="Zhou Y."/>
        </authorList>
    </citation>
    <scope>NUCLEOTIDE SEQUENCE [LARGE SCALE GENOMIC DNA]</scope>
    <source>
        <strain evidence="1 2">NH7-4</strain>
    </source>
</reference>
<dbReference type="Proteomes" id="UP000297540">
    <property type="component" value="Unassembled WGS sequence"/>
</dbReference>
<dbReference type="InterPro" id="IPR025316">
    <property type="entry name" value="DUF4221"/>
</dbReference>
<dbReference type="RefSeq" id="WP_133233662.1">
    <property type="nucleotide sequence ID" value="NZ_SOZE01000022.1"/>
</dbReference>
<dbReference type="Pfam" id="PF13970">
    <property type="entry name" value="DUF4221"/>
    <property type="match status" value="1"/>
</dbReference>
<evidence type="ECO:0000313" key="1">
    <source>
        <dbReference type="EMBL" id="TFF35425.1"/>
    </source>
</evidence>
<dbReference type="EMBL" id="SOZE01000022">
    <property type="protein sequence ID" value="TFF35425.1"/>
    <property type="molecule type" value="Genomic_DNA"/>
</dbReference>
<evidence type="ECO:0000313" key="2">
    <source>
        <dbReference type="Proteomes" id="UP000297540"/>
    </source>
</evidence>
<sequence>MKIRYLLVFLIIICGCEKRPKPYVLVTAVNSRTKLVSIDSSEYFKIPIDSNRTFFYKTYSIGNNGIFCGYNYSRKSLDFFSIPSKKMLAQTKLDVLSIDVNLGVRSIFYKNRDSIFIFNNKSSVYMIDSTGKIKREIGVNLPRYNPIFEHLIFHDYDLGNNMYYDGPTNTLYMPAMVVDKPRDSKEYYRQPILFETKLNSDPIPKAVPVYYSALFTSQFYGFANAPKFNFLDSGKIIYSFSIEPNIYVYDMKKDTTIAVGGALNKYPFVSKGLDWKAVFNDDLKMDNLLHNVDYSKVIKDPYRNLYYRFQYNPANDTPEKAATENDRQEFLTIFDSDMRIISTVELTGRRYIIENSFVAKDGLYVPAPTGFNTLSYKIFKIHTK</sequence>
<dbReference type="OrthoDB" id="828261at2"/>
<proteinExistence type="predicted"/>
<dbReference type="PROSITE" id="PS51257">
    <property type="entry name" value="PROKAR_LIPOPROTEIN"/>
    <property type="match status" value="1"/>
</dbReference>
<comment type="caution">
    <text evidence="1">The sequence shown here is derived from an EMBL/GenBank/DDBJ whole genome shotgun (WGS) entry which is preliminary data.</text>
</comment>